<name>A0A3S4C9G0_9MYCO</name>
<keyword evidence="1" id="KW-0812">Transmembrane</keyword>
<protein>
    <submittedName>
        <fullName evidence="2">Uncharacterized protein</fullName>
    </submittedName>
</protein>
<keyword evidence="1" id="KW-0472">Membrane</keyword>
<dbReference type="AlphaFoldDB" id="A0A3S4C9G0"/>
<dbReference type="AntiFam" id="ANF00208">
    <property type="entry name" value="Shadow ORF (opposite rpmJ)"/>
</dbReference>
<proteinExistence type="predicted"/>
<feature type="transmembrane region" description="Helical" evidence="1">
    <location>
        <begin position="12"/>
        <end position="36"/>
    </location>
</feature>
<accession>A0A3S4C9G0</accession>
<sequence>MTRPCRRITLHLSQIGLTLGFTFTAVSVLFFSGLLFRCRRRYL</sequence>
<organism evidence="2 3">
    <name type="scientific">Mycobacterium basiliense</name>
    <dbReference type="NCBI Taxonomy" id="2094119"/>
    <lineage>
        <taxon>Bacteria</taxon>
        <taxon>Bacillati</taxon>
        <taxon>Actinomycetota</taxon>
        <taxon>Actinomycetes</taxon>
        <taxon>Mycobacteriales</taxon>
        <taxon>Mycobacteriaceae</taxon>
        <taxon>Mycobacterium</taxon>
    </lineage>
</organism>
<evidence type="ECO:0000256" key="1">
    <source>
        <dbReference type="SAM" id="Phobius"/>
    </source>
</evidence>
<evidence type="ECO:0000313" key="2">
    <source>
        <dbReference type="EMBL" id="VDM87409.1"/>
    </source>
</evidence>
<keyword evidence="3" id="KW-1185">Reference proteome</keyword>
<dbReference type="EMBL" id="LR130759">
    <property type="protein sequence ID" value="VDM87409.1"/>
    <property type="molecule type" value="Genomic_DNA"/>
</dbReference>
<evidence type="ECO:0000313" key="3">
    <source>
        <dbReference type="Proteomes" id="UP000269998"/>
    </source>
</evidence>
<dbReference type="Proteomes" id="UP000269998">
    <property type="component" value="Chromosome"/>
</dbReference>
<keyword evidence="1" id="KW-1133">Transmembrane helix</keyword>
<dbReference type="KEGG" id="mbai:MB901379_00948"/>
<gene>
    <name evidence="2" type="ORF">MB901379_00948</name>
</gene>
<reference evidence="3" key="1">
    <citation type="submission" date="2018-02" db="EMBL/GenBank/DDBJ databases">
        <authorList>
            <person name="Seth-Smith MB H."/>
            <person name="Seth-Smith H."/>
        </authorList>
    </citation>
    <scope>NUCLEOTIDE SEQUENCE [LARGE SCALE GENOMIC DNA]</scope>
</reference>